<dbReference type="AlphaFoldDB" id="A0AAW5KS14"/>
<comment type="caution">
    <text evidence="1">The sequence shown here is derived from an EMBL/GenBank/DDBJ whole genome shotgun (WGS) entry which is preliminary data.</text>
</comment>
<dbReference type="Proteomes" id="UP001206236">
    <property type="component" value="Unassembled WGS sequence"/>
</dbReference>
<name>A0AAW5KS14_9FIRM</name>
<dbReference type="EMBL" id="JANGCN010000017">
    <property type="protein sequence ID" value="MCQ5153342.1"/>
    <property type="molecule type" value="Genomic_DNA"/>
</dbReference>
<accession>A0AAW5KS14</accession>
<proteinExistence type="predicted"/>
<evidence type="ECO:0000313" key="2">
    <source>
        <dbReference type="Proteomes" id="UP001206236"/>
    </source>
</evidence>
<reference evidence="1" key="1">
    <citation type="submission" date="2022-06" db="EMBL/GenBank/DDBJ databases">
        <title>Isolation of gut microbiota from human fecal samples.</title>
        <authorList>
            <person name="Pamer E.G."/>
            <person name="Barat B."/>
            <person name="Waligurski E."/>
            <person name="Medina S."/>
            <person name="Paddock L."/>
            <person name="Mostad J."/>
        </authorList>
    </citation>
    <scope>NUCLEOTIDE SEQUENCE</scope>
    <source>
        <strain evidence="1">DFI.5.57</strain>
    </source>
</reference>
<gene>
    <name evidence="1" type="ORF">NE632_08455</name>
</gene>
<protein>
    <submittedName>
        <fullName evidence="1">ATP-binding protein</fullName>
    </submittedName>
</protein>
<keyword evidence="1" id="KW-0547">Nucleotide-binding</keyword>
<organism evidence="1 2">
    <name type="scientific">Ruminococcus bicirculans</name>
    <name type="common">ex Wegman et al. 2014</name>
    <dbReference type="NCBI Taxonomy" id="1160721"/>
    <lineage>
        <taxon>Bacteria</taxon>
        <taxon>Bacillati</taxon>
        <taxon>Bacillota</taxon>
        <taxon>Clostridia</taxon>
        <taxon>Eubacteriales</taxon>
        <taxon>Oscillospiraceae</taxon>
        <taxon>Ruminococcus</taxon>
    </lineage>
</organism>
<keyword evidence="1" id="KW-0067">ATP-binding</keyword>
<dbReference type="RefSeq" id="WP_256322111.1">
    <property type="nucleotide sequence ID" value="NZ_JANGCN010000017.1"/>
</dbReference>
<sequence>MGLAILVLGFSGSGKSASLRNFKEDELALVNVNGKQLPFRTQFKSMIHTDNYGEIERFMKAQTAKSIAVDDSQYLMVNEFMRRAKETGYQKFTDIAKNFWELVRSVEMLPEDVIVYFLNHLDTGEDGRQKAKTIGKLLDEKITVEGMFTTVLKTVVVDGKYLFATQTDGTDTCKSPIGLFDSMYISNDLKLVDEALRTYYHLADEHICSECGKTIMSDGKRTVQQIIDGSMKNYGKQLCMKCVLKRVKAAKSNEAESVSE</sequence>
<evidence type="ECO:0000313" key="1">
    <source>
        <dbReference type="EMBL" id="MCQ5153342.1"/>
    </source>
</evidence>
<dbReference type="GO" id="GO:0005524">
    <property type="term" value="F:ATP binding"/>
    <property type="evidence" value="ECO:0007669"/>
    <property type="project" value="UniProtKB-KW"/>
</dbReference>